<dbReference type="SMART" id="SM00855">
    <property type="entry name" value="PGAM"/>
    <property type="match status" value="1"/>
</dbReference>
<dbReference type="Gene3D" id="3.30.572.10">
    <property type="entry name" value="Thymidylate synthase/dCMP hydroxymethylase domain"/>
    <property type="match status" value="1"/>
</dbReference>
<accession>A0ABN7IR05</accession>
<dbReference type="InterPro" id="IPR020940">
    <property type="entry name" value="Thymidylate_synthase_AS"/>
</dbReference>
<dbReference type="CDD" id="cd00351">
    <property type="entry name" value="TS_Pyrimidine_HMase"/>
    <property type="match status" value="1"/>
</dbReference>
<keyword evidence="4" id="KW-0808">Transferase</keyword>
<evidence type="ECO:0000313" key="8">
    <source>
        <dbReference type="EMBL" id="CAD6904441.1"/>
    </source>
</evidence>
<dbReference type="HAMAP" id="MF_00008">
    <property type="entry name" value="Thymidy_synth_bact"/>
    <property type="match status" value="1"/>
</dbReference>
<dbReference type="InterPro" id="IPR023451">
    <property type="entry name" value="Thymidate_synth/dCMP_Mease_dom"/>
</dbReference>
<keyword evidence="5" id="KW-0545">Nucleotide biosynthesis</keyword>
<dbReference type="InterPro" id="IPR000398">
    <property type="entry name" value="Thymidylate_synthase"/>
</dbReference>
<dbReference type="PRINTS" id="PR00108">
    <property type="entry name" value="THYMDSNTHASE"/>
</dbReference>
<reference evidence="8" key="1">
    <citation type="submission" date="2020-10" db="EMBL/GenBank/DDBJ databases">
        <authorList>
            <person name="Sedaghatjoo S."/>
        </authorList>
    </citation>
    <scope>NUCLEOTIDE SEQUENCE</scope>
    <source>
        <strain evidence="8">AZH3</strain>
    </source>
</reference>
<dbReference type="SUPFAM" id="SSF55831">
    <property type="entry name" value="Thymidylate synthase/dCMP hydroxymethylase"/>
    <property type="match status" value="1"/>
</dbReference>
<dbReference type="InterPro" id="IPR045097">
    <property type="entry name" value="Thymidate_synth/dCMP_Mease"/>
</dbReference>
<protein>
    <recommendedName>
        <fullName evidence="2">thymidylate synthase</fullName>
        <ecNumber evidence="2">2.1.1.45</ecNumber>
    </recommendedName>
</protein>
<evidence type="ECO:0000256" key="2">
    <source>
        <dbReference type="ARBA" id="ARBA00011947"/>
    </source>
</evidence>
<dbReference type="PANTHER" id="PTHR11548">
    <property type="entry name" value="THYMIDYLATE SYNTHASE 1"/>
    <property type="match status" value="1"/>
</dbReference>
<dbReference type="InterPro" id="IPR013078">
    <property type="entry name" value="His_Pase_superF_clade-1"/>
</dbReference>
<comment type="pathway">
    <text evidence="1">Pyrimidine metabolism; dTTP biosynthesis.</text>
</comment>
<feature type="active site" evidence="6">
    <location>
        <position position="439"/>
    </location>
</feature>
<dbReference type="InterPro" id="IPR036926">
    <property type="entry name" value="Thymidate_synth/dCMP_Mease_sf"/>
</dbReference>
<dbReference type="PANTHER" id="PTHR11548:SF2">
    <property type="entry name" value="THYMIDYLATE SYNTHASE"/>
    <property type="match status" value="1"/>
</dbReference>
<evidence type="ECO:0000256" key="1">
    <source>
        <dbReference type="ARBA" id="ARBA00004992"/>
    </source>
</evidence>
<dbReference type="Proteomes" id="UP000836402">
    <property type="component" value="Unassembled WGS sequence"/>
</dbReference>
<evidence type="ECO:0000256" key="3">
    <source>
        <dbReference type="ARBA" id="ARBA00022603"/>
    </source>
</evidence>
<evidence type="ECO:0000256" key="6">
    <source>
        <dbReference type="PROSITE-ProRule" id="PRU10016"/>
    </source>
</evidence>
<dbReference type="InterPro" id="IPR029033">
    <property type="entry name" value="His_PPase_superfam"/>
</dbReference>
<dbReference type="Pfam" id="PF00303">
    <property type="entry name" value="Thymidylat_synt"/>
    <property type="match status" value="1"/>
</dbReference>
<dbReference type="SUPFAM" id="SSF53254">
    <property type="entry name" value="Phosphoglycerate mutase-like"/>
    <property type="match status" value="1"/>
</dbReference>
<evidence type="ECO:0000313" key="9">
    <source>
        <dbReference type="Proteomes" id="UP000836402"/>
    </source>
</evidence>
<proteinExistence type="inferred from homology"/>
<evidence type="ECO:0000259" key="7">
    <source>
        <dbReference type="Pfam" id="PF00303"/>
    </source>
</evidence>
<keyword evidence="9" id="KW-1185">Reference proteome</keyword>
<dbReference type="NCBIfam" id="TIGR03284">
    <property type="entry name" value="thym_sym"/>
    <property type="match status" value="1"/>
</dbReference>
<organism evidence="8 9">
    <name type="scientific">Tilletia caries</name>
    <name type="common">wheat bunt fungus</name>
    <dbReference type="NCBI Taxonomy" id="13290"/>
    <lineage>
        <taxon>Eukaryota</taxon>
        <taxon>Fungi</taxon>
        <taxon>Dikarya</taxon>
        <taxon>Basidiomycota</taxon>
        <taxon>Ustilaginomycotina</taxon>
        <taxon>Exobasidiomycetes</taxon>
        <taxon>Tilletiales</taxon>
        <taxon>Tilletiaceae</taxon>
        <taxon>Tilletia</taxon>
    </lineage>
</organism>
<feature type="domain" description="Thymidylate synthase/dCMP hydroxymethylase" evidence="7">
    <location>
        <begin position="272"/>
        <end position="566"/>
    </location>
</feature>
<dbReference type="EMBL" id="CAJHJG010000634">
    <property type="protein sequence ID" value="CAD6904441.1"/>
    <property type="molecule type" value="Genomic_DNA"/>
</dbReference>
<keyword evidence="3" id="KW-0489">Methyltransferase</keyword>
<evidence type="ECO:0000256" key="4">
    <source>
        <dbReference type="ARBA" id="ARBA00022679"/>
    </source>
</evidence>
<sequence length="644" mass="72559">MSKPTHRPMPRLYLLRHGETEWSISGQHTGRSDISLTANGEAVMRELAPRILSRSDADTKLINPRHIAHILVSPRRRSQRTLELLLEHLSEQEREQIVKPEITQDCREWDYGAYEGLNTAEIKLKRPDWNIWTDGTPDHPDKPEELPGESAEQMTARVDGVIAKVRALQKAVIEGHPETLHDDAVMKHGGDIMIVAHGHFNRVFIARWLGLPITTGRGFEVDAGGMALLTYTHNTFDEPAIGAIFSAKTGPKPVLEKEEDTHLKATIKHEEHQYLALVKRVIDEGELRPDRTGTGTLAVFAPQPCLRFSLRNGTLPLLTTKRVFLRGVLEELLWFVAGKTDSKILSERGISIWDGNGSRAFLDSRGLTNRREGDLGPVYGFQWRHFGAKYVDCDTNYTGQGVDQLAECVRKIKENPTDRRILLSAWNPADLEQMALPPCHMFCQFYVSLPSKDAPPSTRPVLSCQMYQRSCDLGLGVPFNIASYALLTHMVAQVTDCEAGELVLSMGDAHVYRDHVEPLKTQLAREPRPFPTIAFARQVSNIDDFKSEDFVVEGYAPHGKIEMKMSLEARFDVLKTDLARLLASKDHFEEVIANVRGQIQRITNGRTLAELSAEEDQLVLSLWDYTYEIGDIIEEIEQAIQSLQ</sequence>
<dbReference type="PROSITE" id="PS00091">
    <property type="entry name" value="THYMIDYLATE_SYNTHASE"/>
    <property type="match status" value="1"/>
</dbReference>
<dbReference type="Gene3D" id="3.40.50.1240">
    <property type="entry name" value="Phosphoglycerate mutase-like"/>
    <property type="match status" value="1"/>
</dbReference>
<name>A0ABN7IR05_9BASI</name>
<comment type="caution">
    <text evidence="8">The sequence shown here is derived from an EMBL/GenBank/DDBJ whole genome shotgun (WGS) entry which is preliminary data.</text>
</comment>
<dbReference type="Pfam" id="PF00300">
    <property type="entry name" value="His_Phos_1"/>
    <property type="match status" value="1"/>
</dbReference>
<evidence type="ECO:0000256" key="5">
    <source>
        <dbReference type="ARBA" id="ARBA00022727"/>
    </source>
</evidence>
<gene>
    <name evidence="8" type="ORF">JKIAZH3_G296</name>
</gene>
<dbReference type="CDD" id="cd07067">
    <property type="entry name" value="HP_PGM_like"/>
    <property type="match status" value="1"/>
</dbReference>
<dbReference type="EC" id="2.1.1.45" evidence="2"/>